<dbReference type="InterPro" id="IPR003660">
    <property type="entry name" value="HAMP_dom"/>
</dbReference>
<dbReference type="PANTHER" id="PTHR45453:SF3">
    <property type="entry name" value="HISTIDINE KINASE"/>
    <property type="match status" value="1"/>
</dbReference>
<comment type="catalytic activity">
    <reaction evidence="1">
        <text>ATP + protein L-histidine = ADP + protein N-phospho-L-histidine.</text>
        <dbReference type="EC" id="2.7.13.3"/>
    </reaction>
</comment>
<keyword evidence="7" id="KW-0902">Two-component regulatory system</keyword>
<dbReference type="InterPro" id="IPR003661">
    <property type="entry name" value="HisK_dim/P_dom"/>
</dbReference>
<evidence type="ECO:0000256" key="3">
    <source>
        <dbReference type="ARBA" id="ARBA00012438"/>
    </source>
</evidence>
<evidence type="ECO:0000259" key="11">
    <source>
        <dbReference type="PROSITE" id="PS50885"/>
    </source>
</evidence>
<feature type="coiled-coil region" evidence="8">
    <location>
        <begin position="315"/>
        <end position="349"/>
    </location>
</feature>
<dbReference type="SUPFAM" id="SSF47384">
    <property type="entry name" value="Homodimeric domain of signal transducing histidine kinase"/>
    <property type="match status" value="1"/>
</dbReference>
<comment type="subcellular location">
    <subcellularLocation>
        <location evidence="2">Membrane</location>
    </subcellularLocation>
</comment>
<dbReference type="GO" id="GO:0000155">
    <property type="term" value="F:phosphorelay sensor kinase activity"/>
    <property type="evidence" value="ECO:0007669"/>
    <property type="project" value="InterPro"/>
</dbReference>
<dbReference type="PRINTS" id="PR01780">
    <property type="entry name" value="LANTIREGPROT"/>
</dbReference>
<dbReference type="EC" id="2.7.13.3" evidence="3"/>
<keyword evidence="6" id="KW-0418">Kinase</keyword>
<dbReference type="CDD" id="cd06225">
    <property type="entry name" value="HAMP"/>
    <property type="match status" value="1"/>
</dbReference>
<dbReference type="SMART" id="SM00304">
    <property type="entry name" value="HAMP"/>
    <property type="match status" value="1"/>
</dbReference>
<proteinExistence type="predicted"/>
<accession>A0A1I1AF40</accession>
<keyword evidence="8" id="KW-0175">Coiled coil</keyword>
<keyword evidence="5" id="KW-0808">Transferase</keyword>
<organism evidence="12 13">
    <name type="scientific">Clostridium frigidicarnis</name>
    <dbReference type="NCBI Taxonomy" id="84698"/>
    <lineage>
        <taxon>Bacteria</taxon>
        <taxon>Bacillati</taxon>
        <taxon>Bacillota</taxon>
        <taxon>Clostridia</taxon>
        <taxon>Eubacteriales</taxon>
        <taxon>Clostridiaceae</taxon>
        <taxon>Clostridium</taxon>
    </lineage>
</organism>
<name>A0A1I1AF40_9CLOT</name>
<dbReference type="InterPro" id="IPR003594">
    <property type="entry name" value="HATPase_dom"/>
</dbReference>
<dbReference type="SMART" id="SM00387">
    <property type="entry name" value="HATPase_c"/>
    <property type="match status" value="1"/>
</dbReference>
<protein>
    <recommendedName>
        <fullName evidence="3">histidine kinase</fullName>
        <ecNumber evidence="3">2.7.13.3</ecNumber>
    </recommendedName>
</protein>
<dbReference type="InterPro" id="IPR036097">
    <property type="entry name" value="HisK_dim/P_sf"/>
</dbReference>
<dbReference type="AlphaFoldDB" id="A0A1I1AF40"/>
<evidence type="ECO:0000313" key="13">
    <source>
        <dbReference type="Proteomes" id="UP000198619"/>
    </source>
</evidence>
<dbReference type="InterPro" id="IPR036890">
    <property type="entry name" value="HATPase_C_sf"/>
</dbReference>
<evidence type="ECO:0000256" key="1">
    <source>
        <dbReference type="ARBA" id="ARBA00000085"/>
    </source>
</evidence>
<dbReference type="STRING" id="84698.SAMN04488528_103517"/>
<dbReference type="Pfam" id="PF00512">
    <property type="entry name" value="HisKA"/>
    <property type="match status" value="1"/>
</dbReference>
<dbReference type="RefSeq" id="WP_177199454.1">
    <property type="nucleotide sequence ID" value="NZ_FOKI01000035.1"/>
</dbReference>
<dbReference type="GO" id="GO:0016036">
    <property type="term" value="P:cellular response to phosphate starvation"/>
    <property type="evidence" value="ECO:0007669"/>
    <property type="project" value="TreeGrafter"/>
</dbReference>
<dbReference type="CDD" id="cd00082">
    <property type="entry name" value="HisKA"/>
    <property type="match status" value="1"/>
</dbReference>
<dbReference type="GO" id="GO:0004721">
    <property type="term" value="F:phosphoprotein phosphatase activity"/>
    <property type="evidence" value="ECO:0007669"/>
    <property type="project" value="TreeGrafter"/>
</dbReference>
<dbReference type="SMART" id="SM00388">
    <property type="entry name" value="HisKA"/>
    <property type="match status" value="1"/>
</dbReference>
<dbReference type="Gene3D" id="6.10.340.10">
    <property type="match status" value="1"/>
</dbReference>
<dbReference type="SUPFAM" id="SSF55874">
    <property type="entry name" value="ATPase domain of HSP90 chaperone/DNA topoisomerase II/histidine kinase"/>
    <property type="match status" value="1"/>
</dbReference>
<evidence type="ECO:0000313" key="12">
    <source>
        <dbReference type="EMBL" id="SFB36614.1"/>
    </source>
</evidence>
<evidence type="ECO:0000256" key="5">
    <source>
        <dbReference type="ARBA" id="ARBA00022679"/>
    </source>
</evidence>
<feature type="transmembrane region" description="Helical" evidence="9">
    <location>
        <begin position="257"/>
        <end position="277"/>
    </location>
</feature>
<dbReference type="InterPro" id="IPR008358">
    <property type="entry name" value="Sig_transdc_His_kin/Pase_MprB"/>
</dbReference>
<dbReference type="Pfam" id="PF00672">
    <property type="entry name" value="HAMP"/>
    <property type="match status" value="1"/>
</dbReference>
<evidence type="ECO:0000259" key="10">
    <source>
        <dbReference type="PROSITE" id="PS50109"/>
    </source>
</evidence>
<keyword evidence="13" id="KW-1185">Reference proteome</keyword>
<keyword evidence="9" id="KW-1133">Transmembrane helix</keyword>
<dbReference type="Gene3D" id="1.10.287.130">
    <property type="match status" value="1"/>
</dbReference>
<keyword evidence="4" id="KW-0597">Phosphoprotein</keyword>
<gene>
    <name evidence="12" type="ORF">SAMN04488528_103517</name>
</gene>
<dbReference type="Proteomes" id="UP000198619">
    <property type="component" value="Unassembled WGS sequence"/>
</dbReference>
<dbReference type="PROSITE" id="PS50109">
    <property type="entry name" value="HIS_KIN"/>
    <property type="match status" value="1"/>
</dbReference>
<reference evidence="12 13" key="1">
    <citation type="submission" date="2016-10" db="EMBL/GenBank/DDBJ databases">
        <authorList>
            <person name="de Groot N.N."/>
        </authorList>
    </citation>
    <scope>NUCLEOTIDE SEQUENCE [LARGE SCALE GENOMIC DNA]</scope>
    <source>
        <strain evidence="12 13">DSM 12271</strain>
    </source>
</reference>
<dbReference type="PANTHER" id="PTHR45453">
    <property type="entry name" value="PHOSPHATE REGULON SENSOR PROTEIN PHOR"/>
    <property type="match status" value="1"/>
</dbReference>
<keyword evidence="9" id="KW-0812">Transmembrane</keyword>
<dbReference type="InterPro" id="IPR005467">
    <property type="entry name" value="His_kinase_dom"/>
</dbReference>
<dbReference type="Gene3D" id="3.30.565.10">
    <property type="entry name" value="Histidine kinase-like ATPase, C-terminal domain"/>
    <property type="match status" value="1"/>
</dbReference>
<dbReference type="GO" id="GO:0005886">
    <property type="term" value="C:plasma membrane"/>
    <property type="evidence" value="ECO:0007669"/>
    <property type="project" value="TreeGrafter"/>
</dbReference>
<evidence type="ECO:0000256" key="7">
    <source>
        <dbReference type="ARBA" id="ARBA00023012"/>
    </source>
</evidence>
<dbReference type="Pfam" id="PF02518">
    <property type="entry name" value="HATPase_c"/>
    <property type="match status" value="1"/>
</dbReference>
<keyword evidence="9" id="KW-0472">Membrane</keyword>
<feature type="domain" description="Histidine kinase" evidence="10">
    <location>
        <begin position="359"/>
        <end position="572"/>
    </location>
</feature>
<evidence type="ECO:0000256" key="9">
    <source>
        <dbReference type="SAM" id="Phobius"/>
    </source>
</evidence>
<dbReference type="PROSITE" id="PS50885">
    <property type="entry name" value="HAMP"/>
    <property type="match status" value="1"/>
</dbReference>
<evidence type="ECO:0000256" key="6">
    <source>
        <dbReference type="ARBA" id="ARBA00022777"/>
    </source>
</evidence>
<sequence>MNLIILVSIVISQLVFQYFYFEKYYVNKRAEVLKGSSNEFSSLISSNKPMEEIYQNIENINKKNNVAVSLRDNSLNDIISIPNYRGSALIEIKSGNKRYKIILQGYPEELLFNQGDDIKVTGNINEFGYVYPIKIYKNGEIVEREYNINPNKNIKDSSVIQWKIDKDSQVTTLEGEIISKELEDKSYFKNNLEFNNKILNDKSVIRSITDNYENTLKILLDSKEEILVYTKKYNGGIIVAITPLAQLKEVLGVINDYYIFVFIVIIALVGIISFKYSKFISKPLISMSKKARNISNCNFEGEYKVTSEDEIGLLGESLNLISKNLERTLKELKEANIKLTRDMNNQKLQEEKRKELIANISHELKTPITIIQGNINGLKNGIYTEKIYNDIQEETIRLNELVMEMLQISKLESPNFRLKEEPFDLCGAFYSVNDKLRNLIKEKNLKVIIEDDEEAIVFGDEKRIKEVISNLYTNSIKYTPQGNEIKIKIYLLEDEEKYMFDIENFGVVLSEEELSNIWDPFYRGEKSRNRKFGGTGLGLSIVKKILECHHSDFGVERGGNKVKFYFTLNSCKEY</sequence>
<feature type="domain" description="HAMP" evidence="11">
    <location>
        <begin position="278"/>
        <end position="330"/>
    </location>
</feature>
<evidence type="ECO:0000256" key="8">
    <source>
        <dbReference type="SAM" id="Coils"/>
    </source>
</evidence>
<dbReference type="SUPFAM" id="SSF158472">
    <property type="entry name" value="HAMP domain-like"/>
    <property type="match status" value="1"/>
</dbReference>
<dbReference type="InterPro" id="IPR050351">
    <property type="entry name" value="BphY/WalK/GraS-like"/>
</dbReference>
<evidence type="ECO:0000256" key="4">
    <source>
        <dbReference type="ARBA" id="ARBA00022553"/>
    </source>
</evidence>
<evidence type="ECO:0000256" key="2">
    <source>
        <dbReference type="ARBA" id="ARBA00004370"/>
    </source>
</evidence>
<dbReference type="EMBL" id="FOKI01000035">
    <property type="protein sequence ID" value="SFB36614.1"/>
    <property type="molecule type" value="Genomic_DNA"/>
</dbReference>